<keyword evidence="1" id="KW-0472">Membrane</keyword>
<feature type="transmembrane region" description="Helical" evidence="1">
    <location>
        <begin position="24"/>
        <end position="44"/>
    </location>
</feature>
<evidence type="ECO:0000313" key="2">
    <source>
        <dbReference type="EMBL" id="MEV8467763.1"/>
    </source>
</evidence>
<comment type="caution">
    <text evidence="2">The sequence shown here is derived from an EMBL/GenBank/DDBJ whole genome shotgun (WGS) entry which is preliminary data.</text>
</comment>
<dbReference type="EMBL" id="JBFBVU010000017">
    <property type="protein sequence ID" value="MEV8467763.1"/>
    <property type="molecule type" value="Genomic_DNA"/>
</dbReference>
<evidence type="ECO:0000256" key="1">
    <source>
        <dbReference type="SAM" id="Phobius"/>
    </source>
</evidence>
<accession>A0ABV3L8B7</accession>
<sequence length="251" mass="25935">MSTPGNDDPFFIGWAKTPASLRDLMIGIGLGLIVLLGLAGYMVAATQDDPGDGAFRGRASAIGVMQAAPYPVVHVIESEGYAPGDSVLLSGFGKRGVQDRAALVDGAVVEISGVRLLRGDIKGMQLSGGDNGLKPADGAAALPEPVDLGRWRITGEICDGKCLTGAMRPGRGLAHKACANLCLIGGVPPVFVSTAKVDGAEFFLLADADGGPVTEAILDHTAILVEVEGRVERRGTLHVFRIDPETLKAAP</sequence>
<dbReference type="Proteomes" id="UP001553161">
    <property type="component" value="Unassembled WGS sequence"/>
</dbReference>
<evidence type="ECO:0000313" key="3">
    <source>
        <dbReference type="Proteomes" id="UP001553161"/>
    </source>
</evidence>
<gene>
    <name evidence="2" type="ORF">AB0T83_13365</name>
</gene>
<keyword evidence="1" id="KW-0812">Transmembrane</keyword>
<reference evidence="2 3" key="1">
    <citation type="submission" date="2024-07" db="EMBL/GenBank/DDBJ databases">
        <authorList>
            <person name="Kang M."/>
        </authorList>
    </citation>
    <scope>NUCLEOTIDE SEQUENCE [LARGE SCALE GENOMIC DNA]</scope>
    <source>
        <strain evidence="2 3">DFM31</strain>
    </source>
</reference>
<name>A0ABV3L8B7_9RHOB</name>
<organism evidence="2 3">
    <name type="scientific">Meridianimarinicoccus marinus</name>
    <dbReference type="NCBI Taxonomy" id="3231483"/>
    <lineage>
        <taxon>Bacteria</taxon>
        <taxon>Pseudomonadati</taxon>
        <taxon>Pseudomonadota</taxon>
        <taxon>Alphaproteobacteria</taxon>
        <taxon>Rhodobacterales</taxon>
        <taxon>Paracoccaceae</taxon>
        <taxon>Meridianimarinicoccus</taxon>
    </lineage>
</organism>
<proteinExistence type="predicted"/>
<keyword evidence="1" id="KW-1133">Transmembrane helix</keyword>
<keyword evidence="3" id="KW-1185">Reference proteome</keyword>
<protein>
    <submittedName>
        <fullName evidence="2">Uncharacterized protein</fullName>
    </submittedName>
</protein>
<dbReference type="RefSeq" id="WP_366193642.1">
    <property type="nucleotide sequence ID" value="NZ_JBFBVU010000017.1"/>
</dbReference>